<gene>
    <name evidence="2" type="ORF">GGQ98_001289</name>
</gene>
<keyword evidence="1" id="KW-0472">Membrane</keyword>
<dbReference type="Proteomes" id="UP000566324">
    <property type="component" value="Unassembled WGS sequence"/>
</dbReference>
<protein>
    <submittedName>
        <fullName evidence="2">Putative iron-regulated membrane protein</fullName>
    </submittedName>
</protein>
<keyword evidence="3" id="KW-1185">Reference proteome</keyword>
<evidence type="ECO:0000313" key="3">
    <source>
        <dbReference type="Proteomes" id="UP000566324"/>
    </source>
</evidence>
<accession>A0A7W7B097</accession>
<dbReference type="PANTHER" id="PTHR34219">
    <property type="entry name" value="IRON-REGULATED INNER MEMBRANE PROTEIN-RELATED"/>
    <property type="match status" value="1"/>
</dbReference>
<feature type="transmembrane region" description="Helical" evidence="1">
    <location>
        <begin position="353"/>
        <end position="375"/>
    </location>
</feature>
<proteinExistence type="predicted"/>
<dbReference type="RefSeq" id="WP_184066801.1">
    <property type="nucleotide sequence ID" value="NZ_JACHNZ010000012.1"/>
</dbReference>
<feature type="transmembrane region" description="Helical" evidence="1">
    <location>
        <begin position="214"/>
        <end position="233"/>
    </location>
</feature>
<evidence type="ECO:0000256" key="1">
    <source>
        <dbReference type="SAM" id="Phobius"/>
    </source>
</evidence>
<keyword evidence="1" id="KW-1133">Transmembrane helix</keyword>
<name>A0A7W7B097_9SPHN</name>
<reference evidence="2 3" key="1">
    <citation type="submission" date="2020-08" db="EMBL/GenBank/DDBJ databases">
        <title>Genomic Encyclopedia of Type Strains, Phase IV (KMG-IV): sequencing the most valuable type-strain genomes for metagenomic binning, comparative biology and taxonomic classification.</title>
        <authorList>
            <person name="Goeker M."/>
        </authorList>
    </citation>
    <scope>NUCLEOTIDE SEQUENCE [LARGE SCALE GENOMIC DNA]</scope>
    <source>
        <strain evidence="2 3">DSM 17328</strain>
    </source>
</reference>
<feature type="transmembrane region" description="Helical" evidence="1">
    <location>
        <begin position="165"/>
        <end position="185"/>
    </location>
</feature>
<dbReference type="InterPro" id="IPR005625">
    <property type="entry name" value="PepSY-ass_TM"/>
</dbReference>
<keyword evidence="1" id="KW-0812">Transmembrane</keyword>
<dbReference type="EMBL" id="JACHNZ010000012">
    <property type="protein sequence ID" value="MBB4631675.1"/>
    <property type="molecule type" value="Genomic_DNA"/>
</dbReference>
<evidence type="ECO:0000313" key="2">
    <source>
        <dbReference type="EMBL" id="MBB4631675.1"/>
    </source>
</evidence>
<comment type="caution">
    <text evidence="2">The sequence shown here is derived from an EMBL/GenBank/DDBJ whole genome shotgun (WGS) entry which is preliminary data.</text>
</comment>
<dbReference type="AlphaFoldDB" id="A0A7W7B097"/>
<organism evidence="2 3">
    <name type="scientific">Sphingosinicella soli</name>
    <dbReference type="NCBI Taxonomy" id="333708"/>
    <lineage>
        <taxon>Bacteria</taxon>
        <taxon>Pseudomonadati</taxon>
        <taxon>Pseudomonadota</taxon>
        <taxon>Alphaproteobacteria</taxon>
        <taxon>Sphingomonadales</taxon>
        <taxon>Sphingosinicellaceae</taxon>
        <taxon>Sphingosinicella</taxon>
    </lineage>
</organism>
<sequence length="394" mass="43020">MLTKRKAKDAFTAGLRQVRRSLRQIHLWLGLSLGALFVVLGLTGSALVFYVEIDAALHRDVRADASLPAPGWDSPVWDQALATARAHRPDARGEWAFEVTGEGGPIPARYYPPSPHHGHHAEREMLWFSSDGSTIVRSDAWGSYLMSWLYELHMHLLAGEIGRQIVGWSGFAMLVLLATGIAVWWPRGHWRKALAFKRSAVPLRRLRDIHKLSGLWSALLLFALVATGALLALPGIKTQMFAAARAAPDEIPSPRSGAASGPQIPITTALAAAHAAMPDARLAFIDVPGIGDKPFRMRVRVPGDPQQRFPGSFVFVDQYSGEVLGIHDVRLGNAATAVNSWIRPIHDGSIGGLWGRILAVILGFVPLLLFITGFLHRRRRLAARAGFHSTGSLS</sequence>
<dbReference type="Pfam" id="PF03929">
    <property type="entry name" value="PepSY_TM"/>
    <property type="match status" value="1"/>
</dbReference>
<dbReference type="PANTHER" id="PTHR34219:SF3">
    <property type="entry name" value="BLL7967 PROTEIN"/>
    <property type="match status" value="1"/>
</dbReference>
<feature type="transmembrane region" description="Helical" evidence="1">
    <location>
        <begin position="25"/>
        <end position="51"/>
    </location>
</feature>